<name>A0A4R6NAW3_9BURK</name>
<evidence type="ECO:0000256" key="1">
    <source>
        <dbReference type="SAM" id="Phobius"/>
    </source>
</evidence>
<keyword evidence="3" id="KW-1185">Reference proteome</keyword>
<keyword evidence="1" id="KW-1133">Transmembrane helix</keyword>
<feature type="transmembrane region" description="Helical" evidence="1">
    <location>
        <begin position="194"/>
        <end position="211"/>
    </location>
</feature>
<keyword evidence="1" id="KW-0472">Membrane</keyword>
<comment type="caution">
    <text evidence="2">The sequence shown here is derived from an EMBL/GenBank/DDBJ whole genome shotgun (WGS) entry which is preliminary data.</text>
</comment>
<protein>
    <submittedName>
        <fullName evidence="2">Uncharacterized protein</fullName>
    </submittedName>
</protein>
<dbReference type="OrthoDB" id="5984490at2"/>
<feature type="transmembrane region" description="Helical" evidence="1">
    <location>
        <begin position="64"/>
        <end position="83"/>
    </location>
</feature>
<evidence type="ECO:0000313" key="2">
    <source>
        <dbReference type="EMBL" id="TDP12876.1"/>
    </source>
</evidence>
<feature type="transmembrane region" description="Helical" evidence="1">
    <location>
        <begin position="40"/>
        <end position="58"/>
    </location>
</feature>
<evidence type="ECO:0000313" key="3">
    <source>
        <dbReference type="Proteomes" id="UP000295357"/>
    </source>
</evidence>
<accession>A0A4R6NAW3</accession>
<reference evidence="2 3" key="1">
    <citation type="submission" date="2019-03" db="EMBL/GenBank/DDBJ databases">
        <title>Genomic Encyclopedia of Type Strains, Phase IV (KMG-IV): sequencing the most valuable type-strain genomes for metagenomic binning, comparative biology and taxonomic classification.</title>
        <authorList>
            <person name="Goeker M."/>
        </authorList>
    </citation>
    <scope>NUCLEOTIDE SEQUENCE [LARGE SCALE GENOMIC DNA]</scope>
    <source>
        <strain evidence="2 3">DSM 25082</strain>
    </source>
</reference>
<dbReference type="RefSeq" id="WP_133601810.1">
    <property type="nucleotide sequence ID" value="NZ_JAUFPJ010000015.1"/>
</dbReference>
<dbReference type="EMBL" id="SNXE01000001">
    <property type="protein sequence ID" value="TDP12876.1"/>
    <property type="molecule type" value="Genomic_DNA"/>
</dbReference>
<feature type="transmembrane region" description="Helical" evidence="1">
    <location>
        <begin position="158"/>
        <end position="182"/>
    </location>
</feature>
<gene>
    <name evidence="2" type="ORF">DFR39_101350</name>
</gene>
<feature type="transmembrane region" description="Helical" evidence="1">
    <location>
        <begin position="119"/>
        <end position="137"/>
    </location>
</feature>
<dbReference type="Proteomes" id="UP000295357">
    <property type="component" value="Unassembled WGS sequence"/>
</dbReference>
<feature type="transmembrane region" description="Helical" evidence="1">
    <location>
        <begin position="95"/>
        <end position="113"/>
    </location>
</feature>
<keyword evidence="1" id="KW-0812">Transmembrane</keyword>
<sequence length="229" mass="24770">MIELNALSWAHLLTGTLAVCSGFTALLAPKGRRVHRLAGCLFVPSMVLMALSGSLMALLKPMPIASMAGLATLYLVLSAWLTVHPRGQNPRWIRLLCLAAAAIALACMALGLMRTGTQAVPYYFFGVLVALAGALDLRQLIKGPAQGRHRLARHLWRMCLALFIAAGSLFTGPGAVIFPAAWRNSGWMSLPENLTLLIMLAWLLGLAWAGLRQRRRRQVGPSVTPVGQR</sequence>
<feature type="transmembrane region" description="Helical" evidence="1">
    <location>
        <begin position="6"/>
        <end position="28"/>
    </location>
</feature>
<proteinExistence type="predicted"/>
<organism evidence="2 3">
    <name type="scientific">Roseateles asaccharophilus</name>
    <dbReference type="NCBI Taxonomy" id="582607"/>
    <lineage>
        <taxon>Bacteria</taxon>
        <taxon>Pseudomonadati</taxon>
        <taxon>Pseudomonadota</taxon>
        <taxon>Betaproteobacteria</taxon>
        <taxon>Burkholderiales</taxon>
        <taxon>Sphaerotilaceae</taxon>
        <taxon>Roseateles</taxon>
    </lineage>
</organism>
<dbReference type="AlphaFoldDB" id="A0A4R6NAW3"/>